<dbReference type="Proteomes" id="UP000238426">
    <property type="component" value="Unassembled WGS sequence"/>
</dbReference>
<dbReference type="OrthoDB" id="1446900at2"/>
<dbReference type="Pfam" id="PF08974">
    <property type="entry name" value="DUF1877"/>
    <property type="match status" value="1"/>
</dbReference>
<dbReference type="InterPro" id="IPR035944">
    <property type="entry name" value="YfbM-like_sf"/>
</dbReference>
<proteinExistence type="predicted"/>
<evidence type="ECO:0008006" key="5">
    <source>
        <dbReference type="Google" id="ProtNLM"/>
    </source>
</evidence>
<dbReference type="AlphaFoldDB" id="A0A2T1NA99"/>
<reference evidence="3 4" key="1">
    <citation type="submission" date="2018-03" db="EMBL/GenBank/DDBJ databases">
        <title>Mesoflavibacter sp. HG37 and Mesoflavibacter sp. HG96 sp.nov., two marine bacteria isolated from seawater of Western Pacific Ocean.</title>
        <authorList>
            <person name="Cheng H."/>
            <person name="Wu Y.-H."/>
            <person name="Guo L.-L."/>
            <person name="Xu X.-W."/>
        </authorList>
    </citation>
    <scope>NUCLEOTIDE SEQUENCE [LARGE SCALE GENOMIC DNA]</scope>
    <source>
        <strain evidence="3 4">KCTC 32269</strain>
    </source>
</reference>
<dbReference type="EMBL" id="PXOQ01000012">
    <property type="protein sequence ID" value="PSG87326.1"/>
    <property type="molecule type" value="Genomic_DNA"/>
</dbReference>
<sequence>MNLGIVCELYRLPDFEIEELKKLKIDDAEEYLDEKFAWVDSEYHKQNDTVFSMDKGWGITRFLIQQCDNSPNKILAKLNERFIKSDDVKLINKELELIGIEDLKNTYDQEKLIENHVYHAKYEVNWDYINNWHLKLYKSGFKKASELNNGIAINYN</sequence>
<gene>
    <name evidence="3" type="ORF">C7H52_10790</name>
    <name evidence="2" type="ORF">C7H52_10990</name>
    <name evidence="1" type="ORF">C7H52_11230</name>
</gene>
<evidence type="ECO:0000313" key="3">
    <source>
        <dbReference type="EMBL" id="PSG88765.1"/>
    </source>
</evidence>
<name>A0A2T1NA99_9FLAO</name>
<keyword evidence="4" id="KW-1185">Reference proteome</keyword>
<evidence type="ECO:0000313" key="4">
    <source>
        <dbReference type="Proteomes" id="UP000238426"/>
    </source>
</evidence>
<dbReference type="InterPro" id="IPR015068">
    <property type="entry name" value="DUF1877"/>
</dbReference>
<dbReference type="SUPFAM" id="SSF111069">
    <property type="entry name" value="Hypothetical protein yfbM"/>
    <property type="match status" value="1"/>
</dbReference>
<evidence type="ECO:0000313" key="1">
    <source>
        <dbReference type="EMBL" id="PSG87317.1"/>
    </source>
</evidence>
<dbReference type="Gene3D" id="3.40.1760.10">
    <property type="entry name" value="YfbM-like super family"/>
    <property type="match status" value="1"/>
</dbReference>
<accession>A0A2T1NA99</accession>
<protein>
    <recommendedName>
        <fullName evidence="5">DUF1877 domain-containing protein</fullName>
    </recommendedName>
</protein>
<dbReference type="EMBL" id="PXOQ01000009">
    <property type="protein sequence ID" value="PSG88765.1"/>
    <property type="molecule type" value="Genomic_DNA"/>
</dbReference>
<organism evidence="3 4">
    <name type="scientific">Aurantibacter aestuarii</name>
    <dbReference type="NCBI Taxonomy" id="1266046"/>
    <lineage>
        <taxon>Bacteria</taxon>
        <taxon>Pseudomonadati</taxon>
        <taxon>Bacteroidota</taxon>
        <taxon>Flavobacteriia</taxon>
        <taxon>Flavobacteriales</taxon>
        <taxon>Flavobacteriaceae</taxon>
        <taxon>Aurantibacter</taxon>
    </lineage>
</organism>
<comment type="caution">
    <text evidence="3">The sequence shown here is derived from an EMBL/GenBank/DDBJ whole genome shotgun (WGS) entry which is preliminary data.</text>
</comment>
<dbReference type="EMBL" id="PXOQ01000014">
    <property type="protein sequence ID" value="PSG87317.1"/>
    <property type="molecule type" value="Genomic_DNA"/>
</dbReference>
<evidence type="ECO:0000313" key="2">
    <source>
        <dbReference type="EMBL" id="PSG87326.1"/>
    </source>
</evidence>